<dbReference type="RefSeq" id="WP_081767447.1">
    <property type="nucleotide sequence ID" value="NZ_JAZHFZ010000013.1"/>
</dbReference>
<dbReference type="EMBL" id="JAZHGA010000005">
    <property type="protein sequence ID" value="MEM5339727.1"/>
    <property type="molecule type" value="Genomic_DNA"/>
</dbReference>
<dbReference type="PANTHER" id="PTHR33705">
    <property type="entry name" value="PHOSPHOCARRIER PROTEIN HPR"/>
    <property type="match status" value="1"/>
</dbReference>
<evidence type="ECO:0000256" key="4">
    <source>
        <dbReference type="ARBA" id="ARBA00022683"/>
    </source>
</evidence>
<dbReference type="NCBIfam" id="TIGR01003">
    <property type="entry name" value="PTS_HPr_family"/>
    <property type="match status" value="1"/>
</dbReference>
<dbReference type="PANTHER" id="PTHR33705:SF2">
    <property type="entry name" value="PHOSPHOCARRIER PROTEIN NPR"/>
    <property type="match status" value="1"/>
</dbReference>
<dbReference type="PRINTS" id="PR00107">
    <property type="entry name" value="PHOSPHOCPHPR"/>
</dbReference>
<evidence type="ECO:0000313" key="6">
    <source>
        <dbReference type="EMBL" id="MEM5339727.1"/>
    </source>
</evidence>
<keyword evidence="4" id="KW-0598">Phosphotransferase system</keyword>
<accession>A0ABU9QY49</accession>
<comment type="subcellular location">
    <subcellularLocation>
        <location evidence="1">Cytoplasm</location>
    </subcellularLocation>
</comment>
<organism evidence="6 7">
    <name type="scientific">Paraburkholderia azotifigens</name>
    <dbReference type="NCBI Taxonomy" id="2057004"/>
    <lineage>
        <taxon>Bacteria</taxon>
        <taxon>Pseudomonadati</taxon>
        <taxon>Pseudomonadota</taxon>
        <taxon>Betaproteobacteria</taxon>
        <taxon>Burkholderiales</taxon>
        <taxon>Burkholderiaceae</taxon>
        <taxon>Paraburkholderia</taxon>
    </lineage>
</organism>
<reference evidence="6 7" key="1">
    <citation type="submission" date="2024-01" db="EMBL/GenBank/DDBJ databases">
        <title>The diversity of rhizobia nodulating Mimosa spp. in eleven states of Brazil covering several biomes is determined by host plant, location, and edaphic factors.</title>
        <authorList>
            <person name="Rouws L."/>
            <person name="Barauna A."/>
            <person name="Beukes C."/>
            <person name="De Faria S.M."/>
            <person name="Gross E."/>
            <person name="Dos Reis Junior F.B."/>
            <person name="Simon M."/>
            <person name="Maluk M."/>
            <person name="Odee D.W."/>
            <person name="Kenicer G."/>
            <person name="Young J.P.W."/>
            <person name="Reis V.M."/>
            <person name="Zilli J."/>
            <person name="James E.K."/>
        </authorList>
    </citation>
    <scope>NUCLEOTIDE SEQUENCE [LARGE SCALE GENOMIC DNA]</scope>
    <source>
        <strain evidence="6 7">JPY530</strain>
    </source>
</reference>
<evidence type="ECO:0000259" key="5">
    <source>
        <dbReference type="PROSITE" id="PS51350"/>
    </source>
</evidence>
<evidence type="ECO:0000313" key="7">
    <source>
        <dbReference type="Proteomes" id="UP001481677"/>
    </source>
</evidence>
<evidence type="ECO:0000256" key="2">
    <source>
        <dbReference type="ARBA" id="ARBA00010736"/>
    </source>
</evidence>
<proteinExistence type="inferred from homology"/>
<name>A0ABU9QY49_9BURK</name>
<dbReference type="Proteomes" id="UP001481677">
    <property type="component" value="Unassembled WGS sequence"/>
</dbReference>
<gene>
    <name evidence="6" type="ORF">V4C56_08795</name>
</gene>
<evidence type="ECO:0000256" key="1">
    <source>
        <dbReference type="ARBA" id="ARBA00004496"/>
    </source>
</evidence>
<dbReference type="InterPro" id="IPR000032">
    <property type="entry name" value="HPr-like"/>
</dbReference>
<keyword evidence="7" id="KW-1185">Reference proteome</keyword>
<dbReference type="InterPro" id="IPR050399">
    <property type="entry name" value="HPr"/>
</dbReference>
<feature type="domain" description="HPr" evidence="5">
    <location>
        <begin position="1"/>
        <end position="93"/>
    </location>
</feature>
<dbReference type="Gene3D" id="3.30.1340.10">
    <property type="entry name" value="HPr-like"/>
    <property type="match status" value="1"/>
</dbReference>
<dbReference type="PROSITE" id="PS51350">
    <property type="entry name" value="PTS_HPR_DOM"/>
    <property type="match status" value="1"/>
</dbReference>
<sequence>MVDVLTGVENHRGLDAQEAARFALAASAFSSDIVCVANGRTVNGKDVMSVMSLRARRDTPVRILATGPDECAAVRILSDVLRASGNRSTQDASSHIQ</sequence>
<keyword evidence="3" id="KW-0963">Cytoplasm</keyword>
<dbReference type="InterPro" id="IPR035895">
    <property type="entry name" value="HPr-like_sf"/>
</dbReference>
<evidence type="ECO:0000256" key="3">
    <source>
        <dbReference type="ARBA" id="ARBA00022490"/>
    </source>
</evidence>
<comment type="similarity">
    <text evidence="2">Belongs to the HPr family.</text>
</comment>
<dbReference type="SUPFAM" id="SSF55594">
    <property type="entry name" value="HPr-like"/>
    <property type="match status" value="1"/>
</dbReference>
<dbReference type="Pfam" id="PF00381">
    <property type="entry name" value="PTS-HPr"/>
    <property type="match status" value="1"/>
</dbReference>
<comment type="caution">
    <text evidence="6">The sequence shown here is derived from an EMBL/GenBank/DDBJ whole genome shotgun (WGS) entry which is preliminary data.</text>
</comment>
<dbReference type="CDD" id="cd00367">
    <property type="entry name" value="PTS-HPr_like"/>
    <property type="match status" value="1"/>
</dbReference>
<protein>
    <submittedName>
        <fullName evidence="6">HPr family phosphocarrier protein</fullName>
    </submittedName>
</protein>